<dbReference type="PIRSF" id="PIRSF000437">
    <property type="entry name" value="GPAT_DHAPAT"/>
    <property type="match status" value="1"/>
</dbReference>
<dbReference type="GO" id="GO:0008654">
    <property type="term" value="P:phospholipid biosynthetic process"/>
    <property type="evidence" value="ECO:0007669"/>
    <property type="project" value="TreeGrafter"/>
</dbReference>
<dbReference type="GO" id="GO:0006631">
    <property type="term" value="P:fatty acid metabolic process"/>
    <property type="evidence" value="ECO:0007669"/>
    <property type="project" value="TreeGrafter"/>
</dbReference>
<dbReference type="PANTHER" id="PTHR12563">
    <property type="entry name" value="GLYCEROL-3-PHOSPHATE ACYLTRANSFERASE"/>
    <property type="match status" value="1"/>
</dbReference>
<evidence type="ECO:0000256" key="1">
    <source>
        <dbReference type="ARBA" id="ARBA00004184"/>
    </source>
</evidence>
<dbReference type="GO" id="GO:0004366">
    <property type="term" value="F:glycerol-3-phosphate O-acyltransferase activity"/>
    <property type="evidence" value="ECO:0007669"/>
    <property type="project" value="TreeGrafter"/>
</dbReference>
<dbReference type="Pfam" id="PF19277">
    <property type="entry name" value="GPAT_C"/>
    <property type="match status" value="1"/>
</dbReference>
<dbReference type="GO" id="GO:0005778">
    <property type="term" value="C:peroxisomal membrane"/>
    <property type="evidence" value="ECO:0007669"/>
    <property type="project" value="TreeGrafter"/>
</dbReference>
<protein>
    <submittedName>
        <fullName evidence="9">Dihydroxyacetone phosphate acyltransferase</fullName>
    </submittedName>
</protein>
<dbReference type="InterPro" id="IPR041728">
    <property type="entry name" value="GPAT/DHAPAT_LPLAT"/>
</dbReference>
<evidence type="ECO:0000256" key="3">
    <source>
        <dbReference type="ARBA" id="ARBA00022679"/>
    </source>
</evidence>
<dbReference type="InterPro" id="IPR022284">
    <property type="entry name" value="GPAT/DHAPAT"/>
</dbReference>
<dbReference type="PANTHER" id="PTHR12563:SF17">
    <property type="entry name" value="DIHYDROXYACETONE PHOSPHATE ACYLTRANSFERASE"/>
    <property type="match status" value="1"/>
</dbReference>
<feature type="domain" description="Phospholipid/glycerol acyltransferase" evidence="8">
    <location>
        <begin position="126"/>
        <end position="255"/>
    </location>
</feature>
<dbReference type="AlphaFoldDB" id="A0A9Q1HCY1"/>
<evidence type="ECO:0000313" key="10">
    <source>
        <dbReference type="Proteomes" id="UP001152320"/>
    </source>
</evidence>
<comment type="subcellular location">
    <subcellularLocation>
        <location evidence="1">Endomembrane system</location>
        <topology evidence="1">Peripheral membrane protein</topology>
    </subcellularLocation>
</comment>
<proteinExistence type="inferred from homology"/>
<dbReference type="GO" id="GO:0031966">
    <property type="term" value="C:mitochondrial membrane"/>
    <property type="evidence" value="ECO:0007669"/>
    <property type="project" value="TreeGrafter"/>
</dbReference>
<evidence type="ECO:0000256" key="7">
    <source>
        <dbReference type="SAM" id="MobiDB-lite"/>
    </source>
</evidence>
<dbReference type="InterPro" id="IPR045520">
    <property type="entry name" value="GPAT/DHAPAT_C"/>
</dbReference>
<keyword evidence="5 6" id="KW-0012">Acyltransferase</keyword>
<dbReference type="OrthoDB" id="10255570at2759"/>
<keyword evidence="10" id="KW-1185">Reference proteome</keyword>
<evidence type="ECO:0000313" key="9">
    <source>
        <dbReference type="EMBL" id="KAJ8044817.1"/>
    </source>
</evidence>
<feature type="region of interest" description="Disordered" evidence="7">
    <location>
        <begin position="657"/>
        <end position="679"/>
    </location>
</feature>
<evidence type="ECO:0000256" key="5">
    <source>
        <dbReference type="ARBA" id="ARBA00023315"/>
    </source>
</evidence>
<dbReference type="EMBL" id="JAIZAY010000003">
    <property type="protein sequence ID" value="KAJ8044817.1"/>
    <property type="molecule type" value="Genomic_DNA"/>
</dbReference>
<dbReference type="Pfam" id="PF01553">
    <property type="entry name" value="Acyltransferase"/>
    <property type="match status" value="1"/>
</dbReference>
<evidence type="ECO:0000256" key="4">
    <source>
        <dbReference type="ARBA" id="ARBA00023136"/>
    </source>
</evidence>
<keyword evidence="4" id="KW-0472">Membrane</keyword>
<dbReference type="SUPFAM" id="SSF69593">
    <property type="entry name" value="Glycerol-3-phosphate (1)-acyltransferase"/>
    <property type="match status" value="1"/>
</dbReference>
<gene>
    <name evidence="9" type="ORF">HOLleu_07680</name>
</gene>
<dbReference type="GO" id="GO:0016287">
    <property type="term" value="F:glycerone-phosphate O-acyltransferase activity"/>
    <property type="evidence" value="ECO:0007669"/>
    <property type="project" value="TreeGrafter"/>
</dbReference>
<comment type="similarity">
    <text evidence="2 6">Belongs to the GPAT/DAPAT family.</text>
</comment>
<dbReference type="GO" id="GO:0012505">
    <property type="term" value="C:endomembrane system"/>
    <property type="evidence" value="ECO:0007669"/>
    <property type="project" value="UniProtKB-SubCell"/>
</dbReference>
<dbReference type="GO" id="GO:0019432">
    <property type="term" value="P:triglyceride biosynthetic process"/>
    <property type="evidence" value="ECO:0007669"/>
    <property type="project" value="TreeGrafter"/>
</dbReference>
<accession>A0A9Q1HCY1</accession>
<evidence type="ECO:0000256" key="2">
    <source>
        <dbReference type="ARBA" id="ARBA00007937"/>
    </source>
</evidence>
<name>A0A9Q1HCY1_HOLLE</name>
<feature type="compositionally biased region" description="Polar residues" evidence="7">
    <location>
        <begin position="669"/>
        <end position="679"/>
    </location>
</feature>
<organism evidence="9 10">
    <name type="scientific">Holothuria leucospilota</name>
    <name type="common">Black long sea cucumber</name>
    <name type="synonym">Mertensiothuria leucospilota</name>
    <dbReference type="NCBI Taxonomy" id="206669"/>
    <lineage>
        <taxon>Eukaryota</taxon>
        <taxon>Metazoa</taxon>
        <taxon>Echinodermata</taxon>
        <taxon>Eleutherozoa</taxon>
        <taxon>Echinozoa</taxon>
        <taxon>Holothuroidea</taxon>
        <taxon>Aspidochirotacea</taxon>
        <taxon>Aspidochirotida</taxon>
        <taxon>Holothuriidae</taxon>
        <taxon>Holothuria</taxon>
    </lineage>
</organism>
<reference evidence="9" key="1">
    <citation type="submission" date="2021-10" db="EMBL/GenBank/DDBJ databases">
        <title>Tropical sea cucumber genome reveals ecological adaptation and Cuvierian tubules defense mechanism.</title>
        <authorList>
            <person name="Chen T."/>
        </authorList>
    </citation>
    <scope>NUCLEOTIDE SEQUENCE</scope>
    <source>
        <strain evidence="9">Nanhai2018</strain>
        <tissue evidence="9">Muscle</tissue>
    </source>
</reference>
<sequence>MDEFEDILEPRRNHFDIRFALKSRDSVPMYKYAKQQTRTQVKESVLASPRLKFTIDKISTEKGISRNDVEKEAEEILEDMAHSQSLTNLRTLAYIFPKLYKRLLRHLYVNRDGIEKLRSQVKDAPIILLPTHRSYQDFLVMTYVCFHYGLPLPFVATGQDFNNMKFINEVLRMCGAFYIRRSFGSDDLYWALFTEYVQTNVINGELPLEFFLEGTRSRTGKFLPPKLGLLSVALEPYFTGKVPDILIVPVSFTYDRILEEVLHAREMLGIPKPKESTSGLIKARTILQDSYGDIFVHVGDPISVREMAVPRIDRSVHNTLPRFLFNLSAAEQKFSAELAYTVQDYQLKHIYISVWVLCATLLAQKPQGYTLREFCRDVEWLKDLATNLGAKIAWPGEYSVQTLVTSHLKRHHTFVNLAHKNQVAVNAYEGSPQSQSPVEFSCLDEVMSLAVVPMGIAMYRNHLLCRLANVCILATSFCGSTEIKIHELFIRFWFLTRLFQTEFIFRPSVVETEFPATLKKLESCTFLQVSNTEKTVIVLSNGVKALQFLSKMIEPFLLGYWMVLQYLEQSPCKLENDNYSKTVAKNIQAHIAQKVIDGERKDFETLSLNLLNNALTSLVSMEVINKTKSDNGGSLTWKTEKIQETMNKLGVFIPGSEQNAGITKRGNSRGPQLSLTSKL</sequence>
<dbReference type="SMART" id="SM00563">
    <property type="entry name" value="PlsC"/>
    <property type="match status" value="1"/>
</dbReference>
<dbReference type="InterPro" id="IPR002123">
    <property type="entry name" value="Plipid/glycerol_acylTrfase"/>
</dbReference>
<comment type="caution">
    <text evidence="9">The sequence shown here is derived from an EMBL/GenBank/DDBJ whole genome shotgun (WGS) entry which is preliminary data.</text>
</comment>
<dbReference type="Proteomes" id="UP001152320">
    <property type="component" value="Chromosome 3"/>
</dbReference>
<dbReference type="CDD" id="cd07993">
    <property type="entry name" value="LPLAT_DHAPAT-like"/>
    <property type="match status" value="1"/>
</dbReference>
<dbReference type="GO" id="GO:0008611">
    <property type="term" value="P:ether lipid biosynthetic process"/>
    <property type="evidence" value="ECO:0007669"/>
    <property type="project" value="TreeGrafter"/>
</dbReference>
<keyword evidence="3 6" id="KW-0808">Transferase</keyword>
<evidence type="ECO:0000259" key="8">
    <source>
        <dbReference type="SMART" id="SM00563"/>
    </source>
</evidence>
<evidence type="ECO:0000256" key="6">
    <source>
        <dbReference type="PIRNR" id="PIRNR000437"/>
    </source>
</evidence>